<feature type="transmembrane region" description="Helical" evidence="6">
    <location>
        <begin position="21"/>
        <end position="46"/>
    </location>
</feature>
<dbReference type="PROSITE" id="PS50801">
    <property type="entry name" value="STAS"/>
    <property type="match status" value="1"/>
</dbReference>
<evidence type="ECO:0000313" key="9">
    <source>
        <dbReference type="Proteomes" id="UP000004318"/>
    </source>
</evidence>
<feature type="transmembrane region" description="Helical" evidence="6">
    <location>
        <begin position="269"/>
        <end position="293"/>
    </location>
</feature>
<dbReference type="SUPFAM" id="SSF52091">
    <property type="entry name" value="SpoIIaa-like"/>
    <property type="match status" value="1"/>
</dbReference>
<dbReference type="NCBIfam" id="TIGR00815">
    <property type="entry name" value="sulP"/>
    <property type="match status" value="1"/>
</dbReference>
<comment type="subcellular location">
    <subcellularLocation>
        <location evidence="1">Membrane</location>
        <topology evidence="1">Multi-pass membrane protein</topology>
    </subcellularLocation>
</comment>
<feature type="compositionally biased region" description="Low complexity" evidence="5">
    <location>
        <begin position="571"/>
        <end position="582"/>
    </location>
</feature>
<feature type="transmembrane region" description="Helical" evidence="6">
    <location>
        <begin position="305"/>
        <end position="323"/>
    </location>
</feature>
<feature type="region of interest" description="Disordered" evidence="5">
    <location>
        <begin position="570"/>
        <end position="602"/>
    </location>
</feature>
<evidence type="ECO:0000256" key="2">
    <source>
        <dbReference type="ARBA" id="ARBA00022692"/>
    </source>
</evidence>
<dbReference type="Pfam" id="PF01740">
    <property type="entry name" value="STAS"/>
    <property type="match status" value="1"/>
</dbReference>
<dbReference type="EMBL" id="AAMO01000001">
    <property type="protein sequence ID" value="EAQ04569.1"/>
    <property type="molecule type" value="Genomic_DNA"/>
</dbReference>
<evidence type="ECO:0000256" key="1">
    <source>
        <dbReference type="ARBA" id="ARBA00004141"/>
    </source>
</evidence>
<keyword evidence="2 6" id="KW-0812">Transmembrane</keyword>
<feature type="transmembrane region" description="Helical" evidence="6">
    <location>
        <begin position="343"/>
        <end position="362"/>
    </location>
</feature>
<feature type="domain" description="STAS" evidence="7">
    <location>
        <begin position="453"/>
        <end position="566"/>
    </location>
</feature>
<comment type="caution">
    <text evidence="8">The sequence shown here is derived from an EMBL/GenBank/DDBJ whole genome shotgun (WGS) entry which is preliminary data.</text>
</comment>
<reference evidence="8 9" key="1">
    <citation type="journal article" date="2010" name="J. Bacteriol.">
        <title>Genome sequences of Oceanicola granulosus HTCC2516(T) and Oceanicola batsensis HTCC2597(TDelta).</title>
        <authorList>
            <person name="Thrash J.C."/>
            <person name="Cho J.C."/>
            <person name="Vergin K.L."/>
            <person name="Giovannoni S.J."/>
        </authorList>
    </citation>
    <scope>NUCLEOTIDE SEQUENCE [LARGE SCALE GENOMIC DNA]</scope>
    <source>
        <strain evidence="9">ATCC BAA-863 / DSM 15984 / KCTC 12145 / HTCC2597</strain>
    </source>
</reference>
<feature type="transmembrane region" description="Helical" evidence="6">
    <location>
        <begin position="99"/>
        <end position="121"/>
    </location>
</feature>
<dbReference type="InterPro" id="IPR001902">
    <property type="entry name" value="SLC26A/SulP_fam"/>
</dbReference>
<dbReference type="CDD" id="cd07042">
    <property type="entry name" value="STAS_SulP_like_sulfate_transporter"/>
    <property type="match status" value="1"/>
</dbReference>
<accession>A3TSE2</accession>
<evidence type="ECO:0000256" key="4">
    <source>
        <dbReference type="ARBA" id="ARBA00023136"/>
    </source>
</evidence>
<evidence type="ECO:0000256" key="5">
    <source>
        <dbReference type="SAM" id="MobiDB-lite"/>
    </source>
</evidence>
<evidence type="ECO:0000259" key="7">
    <source>
        <dbReference type="PROSITE" id="PS50801"/>
    </source>
</evidence>
<organism evidence="8 9">
    <name type="scientific">Pseudooceanicola batsensis (strain ATCC BAA-863 / DSM 15984 / KCTC 12145 / HTCC2597)</name>
    <name type="common">Oceanicola batsensis</name>
    <dbReference type="NCBI Taxonomy" id="252305"/>
    <lineage>
        <taxon>Bacteria</taxon>
        <taxon>Pseudomonadati</taxon>
        <taxon>Pseudomonadota</taxon>
        <taxon>Alphaproteobacteria</taxon>
        <taxon>Rhodobacterales</taxon>
        <taxon>Paracoccaceae</taxon>
        <taxon>Pseudooceanicola</taxon>
    </lineage>
</organism>
<dbReference type="Gene3D" id="3.30.750.24">
    <property type="entry name" value="STAS domain"/>
    <property type="match status" value="1"/>
</dbReference>
<sequence>MSLSRYFPILDWGRRYDRTALTGDAVAAVIVTIMLIPQSLAYALLAGMPPEAGIYASIAPILLYAIFGTSRALAVGPVAVVSLMTAAAVGNIAESGTAGYVAAALTLAALSGAMLLALGLLRLGFLANFLSHPVIAGFITASGILIAASQLRHILGIEAEGHTLLEIAKSLWAHLDEVNVITLALGASATAFLYWVRGGLKPLLRRAGLGPRAADIGAKTGPVLAIVATTLAVWAFDLEARGVAIVGEVPQSLPPLTVPSVSPELLRQLAVPALLISIIGFVESISVAQTLAAKKRQRIDPDQELIGLGAANMGAAFTGGFPVTGGFSRSVVNYDAGVETPAAGAFTAIGLALAALFLTPLIHYLPKATLAATIIVAVLSLVDLSILTRAWTFSRADFAAVSVTILLTLFAGVELGVTAGVVTSILVHLYKTSRPHMAVVGRVSGTEHFRNVLRHEVETQPHVLSLRVDESLYFPNARYLEDQLGAFAADKPDLTDVVLMFPAVNEVDLSALESLEAINTRLRDAGIRLHLSEVKGPVMDRLQRSHFLDELTGEIFLSQHEAELHLRNPEAARAPASSGVAAKGAARSAESLRSGGASRNGP</sequence>
<dbReference type="Proteomes" id="UP000004318">
    <property type="component" value="Unassembled WGS sequence"/>
</dbReference>
<feature type="transmembrane region" description="Helical" evidence="6">
    <location>
        <begin position="369"/>
        <end position="392"/>
    </location>
</feature>
<dbReference type="HOGENOM" id="CLU_003182_13_2_5"/>
<evidence type="ECO:0000256" key="3">
    <source>
        <dbReference type="ARBA" id="ARBA00022989"/>
    </source>
</evidence>
<dbReference type="GO" id="GO:0055085">
    <property type="term" value="P:transmembrane transport"/>
    <property type="evidence" value="ECO:0007669"/>
    <property type="project" value="InterPro"/>
</dbReference>
<gene>
    <name evidence="8" type="ORF">OB2597_04785</name>
</gene>
<dbReference type="AlphaFoldDB" id="A3TSE2"/>
<feature type="transmembrane region" description="Helical" evidence="6">
    <location>
        <begin position="398"/>
        <end position="427"/>
    </location>
</feature>
<keyword evidence="4 6" id="KW-0472">Membrane</keyword>
<dbReference type="InterPro" id="IPR002645">
    <property type="entry name" value="STAS_dom"/>
</dbReference>
<evidence type="ECO:0000313" key="8">
    <source>
        <dbReference type="EMBL" id="EAQ04569.1"/>
    </source>
</evidence>
<dbReference type="Pfam" id="PF00916">
    <property type="entry name" value="Sulfate_transp"/>
    <property type="match status" value="1"/>
</dbReference>
<evidence type="ECO:0000256" key="6">
    <source>
        <dbReference type="SAM" id="Phobius"/>
    </source>
</evidence>
<name>A3TSE2_PSEBH</name>
<keyword evidence="3 6" id="KW-1133">Transmembrane helix</keyword>
<dbReference type="eggNOG" id="COG0659">
    <property type="taxonomic scope" value="Bacteria"/>
</dbReference>
<feature type="transmembrane region" description="Helical" evidence="6">
    <location>
        <begin position="216"/>
        <end position="236"/>
    </location>
</feature>
<dbReference type="InterPro" id="IPR011547">
    <property type="entry name" value="SLC26A/SulP_dom"/>
</dbReference>
<feature type="transmembrane region" description="Helical" evidence="6">
    <location>
        <begin position="133"/>
        <end position="155"/>
    </location>
</feature>
<keyword evidence="9" id="KW-1185">Reference proteome</keyword>
<feature type="transmembrane region" description="Helical" evidence="6">
    <location>
        <begin position="178"/>
        <end position="196"/>
    </location>
</feature>
<dbReference type="OrthoDB" id="9769739at2"/>
<dbReference type="GO" id="GO:0016020">
    <property type="term" value="C:membrane"/>
    <property type="evidence" value="ECO:0007669"/>
    <property type="project" value="UniProtKB-SubCell"/>
</dbReference>
<dbReference type="InterPro" id="IPR036513">
    <property type="entry name" value="STAS_dom_sf"/>
</dbReference>
<proteinExistence type="predicted"/>
<dbReference type="STRING" id="252305.OB2597_04785"/>
<protein>
    <submittedName>
        <fullName evidence="8">Sulfate permease</fullName>
    </submittedName>
</protein>
<dbReference type="PANTHER" id="PTHR11814">
    <property type="entry name" value="SULFATE TRANSPORTER"/>
    <property type="match status" value="1"/>
</dbReference>
<dbReference type="RefSeq" id="WP_007253844.1">
    <property type="nucleotide sequence ID" value="NZ_CH724131.1"/>
</dbReference>